<reference evidence="1" key="1">
    <citation type="journal article" date="2021" name="Proc. Natl. Acad. Sci. U.S.A.">
        <title>A Catalog of Tens of Thousands of Viruses from Human Metagenomes Reveals Hidden Associations with Chronic Diseases.</title>
        <authorList>
            <person name="Tisza M.J."/>
            <person name="Buck C.B."/>
        </authorList>
    </citation>
    <scope>NUCLEOTIDE SEQUENCE</scope>
    <source>
        <strain evidence="1">Ctwhn18</strain>
    </source>
</reference>
<accession>A0A8S5P062</accession>
<dbReference type="Pfam" id="PF11985">
    <property type="entry name" value="Phage_Mu_Gp27"/>
    <property type="match status" value="1"/>
</dbReference>
<sequence length="179" mass="20322">MGNRKHSKIDQLDPTVKETVDEMIKTGALYREIVDYIKQNGMSVSIAAVGRYAKNLMSTLDALRMSQQNFRAIMEETEKYPDLDVTEGILRLLSGQMLDAVSQMNEDQLKDLDFDTLSKHAIALTRAAAYKRKVDIKNKDILENGAEQFQSLIFEAMASERPELFKEVKKFLKEKAKAG</sequence>
<name>A0A8S5P062_9CAUD</name>
<dbReference type="EMBL" id="BK015295">
    <property type="protein sequence ID" value="DAD99850.1"/>
    <property type="molecule type" value="Genomic_DNA"/>
</dbReference>
<dbReference type="InterPro" id="IPR021874">
    <property type="entry name" value="Phage_Mu_Gp27"/>
</dbReference>
<protein>
    <recommendedName>
        <fullName evidence="2">DUF3486 family protein</fullName>
    </recommendedName>
</protein>
<evidence type="ECO:0008006" key="2">
    <source>
        <dbReference type="Google" id="ProtNLM"/>
    </source>
</evidence>
<proteinExistence type="predicted"/>
<evidence type="ECO:0000313" key="1">
    <source>
        <dbReference type="EMBL" id="DAD99850.1"/>
    </source>
</evidence>
<organism evidence="1">
    <name type="scientific">Siphoviridae sp. ctwhn18</name>
    <dbReference type="NCBI Taxonomy" id="2825733"/>
    <lineage>
        <taxon>Viruses</taxon>
        <taxon>Duplodnaviria</taxon>
        <taxon>Heunggongvirae</taxon>
        <taxon>Uroviricota</taxon>
        <taxon>Caudoviricetes</taxon>
    </lineage>
</organism>